<dbReference type="GO" id="GO:0008173">
    <property type="term" value="F:RNA methyltransferase activity"/>
    <property type="evidence" value="ECO:0007669"/>
    <property type="project" value="InterPro"/>
</dbReference>
<dbReference type="InterPro" id="IPR049560">
    <property type="entry name" value="MeTrfase_RsmB-F_NOP2_cat"/>
</dbReference>
<dbReference type="AlphaFoldDB" id="A0A418VB49"/>
<evidence type="ECO:0000256" key="1">
    <source>
        <dbReference type="ARBA" id="ARBA00022603"/>
    </source>
</evidence>
<feature type="active site" description="Nucleophile" evidence="5">
    <location>
        <position position="357"/>
    </location>
</feature>
<dbReference type="Pfam" id="PF01189">
    <property type="entry name" value="Methyltr_RsmB-F"/>
    <property type="match status" value="1"/>
</dbReference>
<dbReference type="PANTHER" id="PTHR22807:SF53">
    <property type="entry name" value="RIBOSOMAL RNA SMALL SUBUNIT METHYLTRANSFERASE B-RELATED"/>
    <property type="match status" value="1"/>
</dbReference>
<protein>
    <submittedName>
        <fullName evidence="7">Methyltransferase domain-containing protein</fullName>
    </submittedName>
</protein>
<dbReference type="InterPro" id="IPR029063">
    <property type="entry name" value="SAM-dependent_MTases_sf"/>
</dbReference>
<feature type="binding site" evidence="5">
    <location>
        <position position="288"/>
    </location>
    <ligand>
        <name>S-adenosyl-L-methionine</name>
        <dbReference type="ChEBI" id="CHEBI:59789"/>
    </ligand>
</feature>
<dbReference type="Gene3D" id="3.40.50.150">
    <property type="entry name" value="Vaccinia Virus protein VP39"/>
    <property type="match status" value="1"/>
</dbReference>
<keyword evidence="1 5" id="KW-0489">Methyltransferase</keyword>
<evidence type="ECO:0000259" key="6">
    <source>
        <dbReference type="PROSITE" id="PS51686"/>
    </source>
</evidence>
<proteinExistence type="inferred from homology"/>
<dbReference type="InterPro" id="IPR035926">
    <property type="entry name" value="NusB-like_sf"/>
</dbReference>
<feature type="domain" description="SAM-dependent MTase RsmB/NOP-type" evidence="6">
    <location>
        <begin position="145"/>
        <end position="416"/>
    </location>
</feature>
<evidence type="ECO:0000256" key="2">
    <source>
        <dbReference type="ARBA" id="ARBA00022679"/>
    </source>
</evidence>
<dbReference type="PANTHER" id="PTHR22807">
    <property type="entry name" value="NOP2 YEAST -RELATED NOL1/NOP2/FMU SUN DOMAIN-CONTAINING"/>
    <property type="match status" value="1"/>
</dbReference>
<sequence length="427" mass="46083">MSRPDRRPDPSNPAREVAVRVLYRVLEGEAFAAPALDRALREVRLPARDAGLATHIVYGTLRHYPSLMAALSPLLTGETQRKTWAVLLAGTFEKLFLHTPTHAVVNEYVNLTRSARLGPSGLVNAVLRRVEAVSAPAHELPEWLANVYAELFGQQAAQVSASLLQPQPLWLSLSEQGAQLIEQNGGKLLRALDEVDEVELPGSLRESPAFVQGHAQPINPASLACVHALGNVAGQRVLDLAGGVGVKAAMLAARGAHVTSVDVVARKHEAARQNLQRLGLKAEFITHDLTQPLDVPKSDFVLLDAPCTGSGTLRSHPEIKLRLNPEGVEELAALQGQMLPNAAALVEPGGVLVYSVCSVTPQEGPEVVQQFLNSHPDFTPEDLPELDIPVLREGPGIFTVPLDGVDGFYIARLRKRAESKEEGMDHN</sequence>
<dbReference type="GO" id="GO:0001510">
    <property type="term" value="P:RNA methylation"/>
    <property type="evidence" value="ECO:0007669"/>
    <property type="project" value="InterPro"/>
</dbReference>
<dbReference type="EMBL" id="QYUJ01000014">
    <property type="protein sequence ID" value="RJF73353.1"/>
    <property type="molecule type" value="Genomic_DNA"/>
</dbReference>
<comment type="similarity">
    <text evidence="5">Belongs to the class I-like SAM-binding methyltransferase superfamily. RsmB/NOP family.</text>
</comment>
<dbReference type="GO" id="GO:0006355">
    <property type="term" value="P:regulation of DNA-templated transcription"/>
    <property type="evidence" value="ECO:0007669"/>
    <property type="project" value="InterPro"/>
</dbReference>
<dbReference type="OrthoDB" id="9810297at2"/>
<dbReference type="PRINTS" id="PR02008">
    <property type="entry name" value="RCMTFAMILY"/>
</dbReference>
<dbReference type="CDD" id="cd02440">
    <property type="entry name" value="AdoMet_MTases"/>
    <property type="match status" value="1"/>
</dbReference>
<comment type="caution">
    <text evidence="5">Lacks conserved residue(s) required for the propagation of feature annotation.</text>
</comment>
<dbReference type="GO" id="GO:0003723">
    <property type="term" value="F:RNA binding"/>
    <property type="evidence" value="ECO:0007669"/>
    <property type="project" value="UniProtKB-UniRule"/>
</dbReference>
<organism evidence="7 8">
    <name type="scientific">Deinococcus cavernae</name>
    <dbReference type="NCBI Taxonomy" id="2320857"/>
    <lineage>
        <taxon>Bacteria</taxon>
        <taxon>Thermotogati</taxon>
        <taxon>Deinococcota</taxon>
        <taxon>Deinococci</taxon>
        <taxon>Deinococcales</taxon>
        <taxon>Deinococcaceae</taxon>
        <taxon>Deinococcus</taxon>
    </lineage>
</organism>
<keyword evidence="2 5" id="KW-0808">Transferase</keyword>
<evidence type="ECO:0000256" key="3">
    <source>
        <dbReference type="ARBA" id="ARBA00022691"/>
    </source>
</evidence>
<dbReference type="RefSeq" id="WP_119766086.1">
    <property type="nucleotide sequence ID" value="NZ_QYUJ01000014.1"/>
</dbReference>
<feature type="binding site" evidence="5">
    <location>
        <position position="262"/>
    </location>
    <ligand>
        <name>S-adenosyl-L-methionine</name>
        <dbReference type="ChEBI" id="CHEBI:59789"/>
    </ligand>
</feature>
<evidence type="ECO:0000256" key="4">
    <source>
        <dbReference type="ARBA" id="ARBA00022884"/>
    </source>
</evidence>
<evidence type="ECO:0000256" key="5">
    <source>
        <dbReference type="PROSITE-ProRule" id="PRU01023"/>
    </source>
</evidence>
<dbReference type="SUPFAM" id="SSF48013">
    <property type="entry name" value="NusB-like"/>
    <property type="match status" value="1"/>
</dbReference>
<evidence type="ECO:0000313" key="8">
    <source>
        <dbReference type="Proteomes" id="UP000286287"/>
    </source>
</evidence>
<dbReference type="Gene3D" id="1.10.940.10">
    <property type="entry name" value="NusB-like"/>
    <property type="match status" value="1"/>
</dbReference>
<dbReference type="Proteomes" id="UP000286287">
    <property type="component" value="Unassembled WGS sequence"/>
</dbReference>
<keyword evidence="3 5" id="KW-0949">S-adenosyl-L-methionine</keyword>
<dbReference type="Pfam" id="PF01029">
    <property type="entry name" value="NusB"/>
    <property type="match status" value="1"/>
</dbReference>
<name>A0A418VB49_9DEIO</name>
<gene>
    <name evidence="7" type="ORF">D3875_19175</name>
</gene>
<dbReference type="PROSITE" id="PS51686">
    <property type="entry name" value="SAM_MT_RSMB_NOP"/>
    <property type="match status" value="1"/>
</dbReference>
<feature type="binding site" evidence="5">
    <location>
        <position position="304"/>
    </location>
    <ligand>
        <name>S-adenosyl-L-methionine</name>
        <dbReference type="ChEBI" id="CHEBI:59789"/>
    </ligand>
</feature>
<dbReference type="SUPFAM" id="SSF53335">
    <property type="entry name" value="S-adenosyl-L-methionine-dependent methyltransferases"/>
    <property type="match status" value="1"/>
</dbReference>
<comment type="caution">
    <text evidence="7">The sequence shown here is derived from an EMBL/GenBank/DDBJ whole genome shotgun (WGS) entry which is preliminary data.</text>
</comment>
<keyword evidence="4 5" id="KW-0694">RNA-binding</keyword>
<accession>A0A418VB49</accession>
<keyword evidence="8" id="KW-1185">Reference proteome</keyword>
<dbReference type="InterPro" id="IPR006027">
    <property type="entry name" value="NusB_RsmB_TIM44"/>
</dbReference>
<evidence type="ECO:0000313" key="7">
    <source>
        <dbReference type="EMBL" id="RJF73353.1"/>
    </source>
</evidence>
<dbReference type="InterPro" id="IPR001678">
    <property type="entry name" value="MeTrfase_RsmB-F_NOP2_dom"/>
</dbReference>
<reference evidence="7 8" key="1">
    <citation type="submission" date="2018-09" db="EMBL/GenBank/DDBJ databases">
        <authorList>
            <person name="Zhu H."/>
        </authorList>
    </citation>
    <scope>NUCLEOTIDE SEQUENCE [LARGE SCALE GENOMIC DNA]</scope>
    <source>
        <strain evidence="7 8">K2S05-167</strain>
    </source>
</reference>
<dbReference type="InterPro" id="IPR023267">
    <property type="entry name" value="RCMT"/>
</dbReference>